<proteinExistence type="predicted"/>
<keyword evidence="2" id="KW-1185">Reference proteome</keyword>
<dbReference type="KEGG" id="vg:15926806"/>
<organism evidence="1 2">
    <name type="scientific">Vibrio phage nt-1</name>
    <dbReference type="NCBI Taxonomy" id="115992"/>
    <lineage>
        <taxon>Viruses</taxon>
        <taxon>Duplodnaviria</taxon>
        <taxon>Heunggongvirae</taxon>
        <taxon>Uroviricota</taxon>
        <taxon>Caudoviricetes</taxon>
        <taxon>Pantevenvirales</taxon>
        <taxon>Straboviridae</taxon>
        <taxon>Mylasvirus</taxon>
        <taxon>Mylasvirus persius</taxon>
    </lineage>
</organism>
<protein>
    <submittedName>
        <fullName evidence="1">Uncharacterized protein</fullName>
    </submittedName>
</protein>
<evidence type="ECO:0000313" key="2">
    <source>
        <dbReference type="Proteomes" id="UP000201461"/>
    </source>
</evidence>
<dbReference type="Proteomes" id="UP000201461">
    <property type="component" value="Segment"/>
</dbReference>
<dbReference type="OrthoDB" id="22124at10239"/>
<sequence length="110" mass="13002">MNLYDTLIQKVDSNRRAREDKFITDVRAAIERRISNVGGFSFPVTIQVRLQYNECCDEMMTLVQDVLRREGFENFKAQFGKYNGDVRDVRDVSYSYVQITINKNHKRVEQ</sequence>
<dbReference type="RefSeq" id="YP_008125499.1">
    <property type="nucleotide sequence ID" value="NC_021529.2"/>
</dbReference>
<dbReference type="EMBL" id="HQ317393">
    <property type="protein sequence ID" value="AGN30350.1"/>
    <property type="molecule type" value="Genomic_DNA"/>
</dbReference>
<dbReference type="GeneID" id="15926806"/>
<evidence type="ECO:0000313" key="1">
    <source>
        <dbReference type="EMBL" id="AGN30350.1"/>
    </source>
</evidence>
<reference evidence="1 2" key="1">
    <citation type="journal article" date="2014" name="Genome Biol. Evol.">
        <title>Composite Conserved Promoter-Terminator Motifs (PeSLs) that Mediate Modular Shuffling in the Diverse T4-Like Myoviruses.</title>
        <authorList>
            <person name="Comeau A.M."/>
            <person name="Arbiol C."/>
            <person name="Krisch H.M."/>
        </authorList>
    </citation>
    <scope>NUCLEOTIDE SEQUENCE [LARGE SCALE GENOMIC DNA]</scope>
</reference>
<accession>R9TJ07</accession>
<name>R9TJ07_9CAUD</name>
<gene>
    <name evidence="1" type="ORF">VPFG_00353</name>
</gene>